<feature type="transmembrane region" description="Helical" evidence="10">
    <location>
        <begin position="274"/>
        <end position="297"/>
    </location>
</feature>
<feature type="transmembrane region" description="Helical" evidence="10">
    <location>
        <begin position="489"/>
        <end position="507"/>
    </location>
</feature>
<evidence type="ECO:0000256" key="8">
    <source>
        <dbReference type="RuleBase" id="RU369017"/>
    </source>
</evidence>
<dbReference type="Gene3D" id="1.20.1510.10">
    <property type="entry name" value="Cation efflux protein transmembrane domain"/>
    <property type="match status" value="1"/>
</dbReference>
<feature type="compositionally biased region" description="Basic and acidic residues" evidence="9">
    <location>
        <begin position="116"/>
        <end position="125"/>
    </location>
</feature>
<feature type="transmembrane region" description="Helical" evidence="10">
    <location>
        <begin position="433"/>
        <end position="455"/>
    </location>
</feature>
<dbReference type="InterPro" id="IPR058533">
    <property type="entry name" value="Cation_efflux_TM"/>
</dbReference>
<evidence type="ECO:0000256" key="10">
    <source>
        <dbReference type="SAM" id="Phobius"/>
    </source>
</evidence>
<evidence type="ECO:0000256" key="6">
    <source>
        <dbReference type="ARBA" id="ARBA00023065"/>
    </source>
</evidence>
<feature type="region of interest" description="Disordered" evidence="9">
    <location>
        <begin position="702"/>
        <end position="777"/>
    </location>
</feature>
<gene>
    <name evidence="12" type="ORF">BDY17DRAFT_10160</name>
</gene>
<sequence length="938" mass="100048">MASAHGLPTFTPPGSHFHAHSRSYSGAHLSPGKAASHSFAHGNGNLNTPAVGPSPLFTHAESSRETSPVFFPNAANGSPYKPLSPFDHNAHAFQQNAGLSSNHRYSYSSPTMKSRPRGESDLSRPADMKSAVYQPSLSSIPATSTSWFSLPEALTSLLITAPLLLASATLSSTSAIPLHTFPPLPPYTPIAQSSLDILLLPDVGAVSRTQGLVSSGILTSGTLLLVGIVGKFQSSERASDSGKPSSPFFNLRNVASLPALETAALRILSVGLPLYASMLIGASRTAIITLAALAANLARADQPNQLDEWRHALESNVATFSVLLLSLLSDALGLTIRIRPTNLIIGYLALMVSIMAIPSPFPTLISSTTSKARVAVSARSISAIWARSSSATFKPCISAFIASPSSTDITLAGGLLTATFTVLASITTSTSPAWSLTSLILIALSVVSMTAAILIAQPPTLWSKAKIGLAMGSLLTAGFSFLFSPPTWFGTICNGGLAALSFFSVLYDTEKDQLPNETNDHVRHTHSHQLQHQHQHQHRSASGTSAFTGVILAFCEPGSLFHTILSDKDSRRIAYFTILNFGFMLVQGAYGYMSGSLGLLSDTVHMLFDCLGLIVGLGAAVASKWPPSPERPYGWGKLNTLAGFGNGIFLMLVSVEFVWEAIEGIVEARELRHVRELLVVSTLGFLVNMVGLFAFGHAHAGHDHGHSHGHGHAHGHAHGHSHGHHHHEHTHDHHEPHDHANGHIHSEPHDTHDDHKAPSAPTAQADHHHHHHDDHEHNENMHGIFLHVAADAGGSLAVIISTALTLWQPWYGWDPLATIIIAILIFSAAVPLVTSSGQKLLLVVPAELEYGIKETLQRLVEIRGVVGYAVPRFWVDEVDGGGAKKRVMGVVHVVAAAGADVEDVRERVEAFIAERNMNVVVHVEREGEGQCWCGGGGS</sequence>
<evidence type="ECO:0000313" key="13">
    <source>
        <dbReference type="Proteomes" id="UP000799767"/>
    </source>
</evidence>
<dbReference type="GO" id="GO:0005794">
    <property type="term" value="C:Golgi apparatus"/>
    <property type="evidence" value="ECO:0007669"/>
    <property type="project" value="TreeGrafter"/>
</dbReference>
<keyword evidence="6 8" id="KW-0406">Ion transport</keyword>
<name>A0A6A6Q5Q3_9PEZI</name>
<dbReference type="AlphaFoldDB" id="A0A6A6Q5Q3"/>
<keyword evidence="4 10" id="KW-0812">Transmembrane</keyword>
<dbReference type="GO" id="GO:0005789">
    <property type="term" value="C:endoplasmic reticulum membrane"/>
    <property type="evidence" value="ECO:0007669"/>
    <property type="project" value="UniProtKB-SubCell"/>
</dbReference>
<evidence type="ECO:0000259" key="11">
    <source>
        <dbReference type="Pfam" id="PF01545"/>
    </source>
</evidence>
<feature type="transmembrane region" description="Helical" evidence="10">
    <location>
        <begin position="605"/>
        <end position="626"/>
    </location>
</feature>
<keyword evidence="8" id="KW-0256">Endoplasmic reticulum</keyword>
<evidence type="ECO:0000256" key="1">
    <source>
        <dbReference type="ARBA" id="ARBA00004141"/>
    </source>
</evidence>
<evidence type="ECO:0000256" key="3">
    <source>
        <dbReference type="ARBA" id="ARBA00022448"/>
    </source>
</evidence>
<accession>A0A6A6Q5Q3</accession>
<dbReference type="OrthoDB" id="78669at2759"/>
<reference evidence="12" key="1">
    <citation type="journal article" date="2020" name="Stud. Mycol.">
        <title>101 Dothideomycetes genomes: a test case for predicting lifestyles and emergence of pathogens.</title>
        <authorList>
            <person name="Haridas S."/>
            <person name="Albert R."/>
            <person name="Binder M."/>
            <person name="Bloem J."/>
            <person name="Labutti K."/>
            <person name="Salamov A."/>
            <person name="Andreopoulos B."/>
            <person name="Baker S."/>
            <person name="Barry K."/>
            <person name="Bills G."/>
            <person name="Bluhm B."/>
            <person name="Cannon C."/>
            <person name="Castanera R."/>
            <person name="Culley D."/>
            <person name="Daum C."/>
            <person name="Ezra D."/>
            <person name="Gonzalez J."/>
            <person name="Henrissat B."/>
            <person name="Kuo A."/>
            <person name="Liang C."/>
            <person name="Lipzen A."/>
            <person name="Lutzoni F."/>
            <person name="Magnuson J."/>
            <person name="Mondo S."/>
            <person name="Nolan M."/>
            <person name="Ohm R."/>
            <person name="Pangilinan J."/>
            <person name="Park H.-J."/>
            <person name="Ramirez L."/>
            <person name="Alfaro M."/>
            <person name="Sun H."/>
            <person name="Tritt A."/>
            <person name="Yoshinaga Y."/>
            <person name="Zwiers L.-H."/>
            <person name="Turgeon B."/>
            <person name="Goodwin S."/>
            <person name="Spatafora J."/>
            <person name="Crous P."/>
            <person name="Grigoriev I."/>
        </authorList>
    </citation>
    <scope>NUCLEOTIDE SEQUENCE</scope>
    <source>
        <strain evidence="12">CBS 113389</strain>
    </source>
</reference>
<comment type="subcellular location">
    <subcellularLocation>
        <location evidence="8">Endoplasmic reticulum membrane</location>
        <topology evidence="8">Multi-pass membrane protein</topology>
    </subcellularLocation>
    <subcellularLocation>
        <location evidence="1">Membrane</location>
        <topology evidence="1">Multi-pass membrane protein</topology>
    </subcellularLocation>
</comment>
<dbReference type="InterPro" id="IPR045316">
    <property type="entry name" value="Msc2-like"/>
</dbReference>
<dbReference type="Proteomes" id="UP000799767">
    <property type="component" value="Unassembled WGS sequence"/>
</dbReference>
<evidence type="ECO:0000256" key="2">
    <source>
        <dbReference type="ARBA" id="ARBA00008873"/>
    </source>
</evidence>
<dbReference type="RefSeq" id="XP_033593938.1">
    <property type="nucleotide sequence ID" value="XM_033729118.1"/>
</dbReference>
<dbReference type="GO" id="GO:0006882">
    <property type="term" value="P:intracellular zinc ion homeostasis"/>
    <property type="evidence" value="ECO:0007669"/>
    <property type="project" value="InterPro"/>
</dbReference>
<feature type="region of interest" description="Disordered" evidence="9">
    <location>
        <begin position="1"/>
        <end position="60"/>
    </location>
</feature>
<protein>
    <recommendedName>
        <fullName evidence="8">Zinc transporter</fullName>
    </recommendedName>
</protein>
<evidence type="ECO:0000256" key="4">
    <source>
        <dbReference type="ARBA" id="ARBA00022692"/>
    </source>
</evidence>
<evidence type="ECO:0000256" key="9">
    <source>
        <dbReference type="SAM" id="MobiDB-lite"/>
    </source>
</evidence>
<feature type="transmembrane region" description="Helical" evidence="10">
    <location>
        <begin position="344"/>
        <end position="365"/>
    </location>
</feature>
<keyword evidence="3 8" id="KW-0813">Transport</keyword>
<dbReference type="InterPro" id="IPR002524">
    <property type="entry name" value="Cation_efflux"/>
</dbReference>
<feature type="compositionally biased region" description="Polar residues" evidence="9">
    <location>
        <begin position="99"/>
        <end position="112"/>
    </location>
</feature>
<feature type="transmembrane region" description="Helical" evidence="10">
    <location>
        <begin position="638"/>
        <end position="659"/>
    </location>
</feature>
<dbReference type="PANTHER" id="PTHR45755:SF4">
    <property type="entry name" value="ZINC TRANSPORTER 7"/>
    <property type="match status" value="1"/>
</dbReference>
<comment type="similarity">
    <text evidence="2 8">Belongs to the cation diffusion facilitator (CDF) transporter (TC 2.A.4) family. SLC30A subfamily.</text>
</comment>
<feature type="transmembrane region" description="Helical" evidence="10">
    <location>
        <begin position="813"/>
        <end position="833"/>
    </location>
</feature>
<dbReference type="EMBL" id="MU001631">
    <property type="protein sequence ID" value="KAF2487369.1"/>
    <property type="molecule type" value="Genomic_DNA"/>
</dbReference>
<evidence type="ECO:0000256" key="5">
    <source>
        <dbReference type="ARBA" id="ARBA00022989"/>
    </source>
</evidence>
<feature type="transmembrane region" description="Helical" evidence="10">
    <location>
        <begin position="409"/>
        <end position="427"/>
    </location>
</feature>
<evidence type="ECO:0000313" key="12">
    <source>
        <dbReference type="EMBL" id="KAF2487369.1"/>
    </source>
</evidence>
<feature type="compositionally biased region" description="Basic residues" evidence="9">
    <location>
        <begin position="707"/>
        <end position="728"/>
    </location>
</feature>
<feature type="transmembrane region" description="Helical" evidence="10">
    <location>
        <begin position="679"/>
        <end position="698"/>
    </location>
</feature>
<organism evidence="12 13">
    <name type="scientific">Neohortaea acidophila</name>
    <dbReference type="NCBI Taxonomy" id="245834"/>
    <lineage>
        <taxon>Eukaryota</taxon>
        <taxon>Fungi</taxon>
        <taxon>Dikarya</taxon>
        <taxon>Ascomycota</taxon>
        <taxon>Pezizomycotina</taxon>
        <taxon>Dothideomycetes</taxon>
        <taxon>Dothideomycetidae</taxon>
        <taxon>Mycosphaerellales</taxon>
        <taxon>Teratosphaeriaceae</taxon>
        <taxon>Neohortaea</taxon>
    </lineage>
</organism>
<dbReference type="NCBIfam" id="TIGR01297">
    <property type="entry name" value="CDF"/>
    <property type="match status" value="1"/>
</dbReference>
<dbReference type="GO" id="GO:0005385">
    <property type="term" value="F:zinc ion transmembrane transporter activity"/>
    <property type="evidence" value="ECO:0007669"/>
    <property type="project" value="UniProtKB-UniRule"/>
</dbReference>
<feature type="domain" description="Cation efflux protein transmembrane" evidence="11">
    <location>
        <begin position="575"/>
        <end position="841"/>
    </location>
</feature>
<proteinExistence type="inferred from homology"/>
<dbReference type="InterPro" id="IPR027469">
    <property type="entry name" value="Cation_efflux_TMD_sf"/>
</dbReference>
<dbReference type="GO" id="GO:0031410">
    <property type="term" value="C:cytoplasmic vesicle"/>
    <property type="evidence" value="ECO:0007669"/>
    <property type="project" value="TreeGrafter"/>
</dbReference>
<comment type="function">
    <text evidence="8">Functions as a zinc transporter.</text>
</comment>
<feature type="compositionally biased region" description="Basic and acidic residues" evidence="9">
    <location>
        <begin position="729"/>
        <end position="757"/>
    </location>
</feature>
<dbReference type="PANTHER" id="PTHR45755">
    <property type="match status" value="1"/>
</dbReference>
<evidence type="ECO:0000256" key="7">
    <source>
        <dbReference type="ARBA" id="ARBA00023136"/>
    </source>
</evidence>
<dbReference type="Pfam" id="PF01545">
    <property type="entry name" value="Cation_efflux"/>
    <property type="match status" value="1"/>
</dbReference>
<dbReference type="GeneID" id="54470120"/>
<dbReference type="SUPFAM" id="SSF161111">
    <property type="entry name" value="Cation efflux protein transmembrane domain-like"/>
    <property type="match status" value="1"/>
</dbReference>
<keyword evidence="13" id="KW-1185">Reference proteome</keyword>
<dbReference type="GO" id="GO:1904257">
    <property type="term" value="P:zinc ion import into Golgi lumen"/>
    <property type="evidence" value="ECO:0007669"/>
    <property type="project" value="TreeGrafter"/>
</dbReference>
<feature type="transmembrane region" description="Helical" evidence="10">
    <location>
        <begin position="573"/>
        <end position="593"/>
    </location>
</feature>
<feature type="transmembrane region" description="Helical" evidence="10">
    <location>
        <begin position="784"/>
        <end position="807"/>
    </location>
</feature>
<feature type="region of interest" description="Disordered" evidence="9">
    <location>
        <begin position="99"/>
        <end position="125"/>
    </location>
</feature>
<keyword evidence="7 10" id="KW-0472">Membrane</keyword>
<keyword evidence="5 10" id="KW-1133">Transmembrane helix</keyword>